<name>A0A1G2R4H0_9BACT</name>
<gene>
    <name evidence="2" type="ORF">A3C04_00360</name>
</gene>
<dbReference type="AlphaFoldDB" id="A0A1G2R4H0"/>
<evidence type="ECO:0000313" key="2">
    <source>
        <dbReference type="EMBL" id="OHA67726.1"/>
    </source>
</evidence>
<feature type="transmembrane region" description="Helical" evidence="1">
    <location>
        <begin position="29"/>
        <end position="46"/>
    </location>
</feature>
<organism evidence="2 3">
    <name type="scientific">Candidatus Wildermuthbacteria bacterium RIFCSPHIGHO2_02_FULL_45_25</name>
    <dbReference type="NCBI Taxonomy" id="1802450"/>
    <lineage>
        <taxon>Bacteria</taxon>
        <taxon>Candidatus Wildermuthiibacteriota</taxon>
    </lineage>
</organism>
<evidence type="ECO:0008006" key="4">
    <source>
        <dbReference type="Google" id="ProtNLM"/>
    </source>
</evidence>
<keyword evidence="1" id="KW-0812">Transmembrane</keyword>
<evidence type="ECO:0000313" key="3">
    <source>
        <dbReference type="Proteomes" id="UP000178092"/>
    </source>
</evidence>
<dbReference type="Proteomes" id="UP000178092">
    <property type="component" value="Unassembled WGS sequence"/>
</dbReference>
<dbReference type="EMBL" id="MHTV01000005">
    <property type="protein sequence ID" value="OHA67726.1"/>
    <property type="molecule type" value="Genomic_DNA"/>
</dbReference>
<feature type="transmembrane region" description="Helical" evidence="1">
    <location>
        <begin position="75"/>
        <end position="95"/>
    </location>
</feature>
<keyword evidence="1" id="KW-0472">Membrane</keyword>
<accession>A0A1G2R4H0</accession>
<proteinExistence type="predicted"/>
<evidence type="ECO:0000256" key="1">
    <source>
        <dbReference type="SAM" id="Phobius"/>
    </source>
</evidence>
<comment type="caution">
    <text evidence="2">The sequence shown here is derived from an EMBL/GenBank/DDBJ whole genome shotgun (WGS) entry which is preliminary data.</text>
</comment>
<sequence>MIKYISMLLALCIVFLVMQTSMLARFGPFGFTANLIAFVVFFTIITGKRRSPYGLTAALFGGILLDFFSELPFGVWTGGFFSVWVFISLILKSHVQIPFFEKQ</sequence>
<reference evidence="2 3" key="1">
    <citation type="journal article" date="2016" name="Nat. Commun.">
        <title>Thousands of microbial genomes shed light on interconnected biogeochemical processes in an aquifer system.</title>
        <authorList>
            <person name="Anantharaman K."/>
            <person name="Brown C.T."/>
            <person name="Hug L.A."/>
            <person name="Sharon I."/>
            <person name="Castelle C.J."/>
            <person name="Probst A.J."/>
            <person name="Thomas B.C."/>
            <person name="Singh A."/>
            <person name="Wilkins M.J."/>
            <person name="Karaoz U."/>
            <person name="Brodie E.L."/>
            <person name="Williams K.H."/>
            <person name="Hubbard S.S."/>
            <person name="Banfield J.F."/>
        </authorList>
    </citation>
    <scope>NUCLEOTIDE SEQUENCE [LARGE SCALE GENOMIC DNA]</scope>
</reference>
<keyword evidence="1" id="KW-1133">Transmembrane helix</keyword>
<feature type="transmembrane region" description="Helical" evidence="1">
    <location>
        <begin position="53"/>
        <end position="69"/>
    </location>
</feature>
<protein>
    <recommendedName>
        <fullName evidence="4">Rod shape-determining protein MreD</fullName>
    </recommendedName>
</protein>